<organism evidence="1 2">
    <name type="scientific">Aquabacter spiritensis</name>
    <dbReference type="NCBI Taxonomy" id="933073"/>
    <lineage>
        <taxon>Bacteria</taxon>
        <taxon>Pseudomonadati</taxon>
        <taxon>Pseudomonadota</taxon>
        <taxon>Alphaproteobacteria</taxon>
        <taxon>Hyphomicrobiales</taxon>
        <taxon>Xanthobacteraceae</taxon>
        <taxon>Aquabacter</taxon>
    </lineage>
</organism>
<evidence type="ECO:0000313" key="2">
    <source>
        <dbReference type="Proteomes" id="UP000294664"/>
    </source>
</evidence>
<dbReference type="OrthoDB" id="8444984at2"/>
<gene>
    <name evidence="1" type="ORF">EDC64_10253</name>
</gene>
<evidence type="ECO:0000313" key="1">
    <source>
        <dbReference type="EMBL" id="TCT06576.1"/>
    </source>
</evidence>
<dbReference type="InterPro" id="IPR050445">
    <property type="entry name" value="Bact_polysacc_biosynth/exp"/>
</dbReference>
<reference evidence="1 2" key="1">
    <citation type="submission" date="2019-03" db="EMBL/GenBank/DDBJ databases">
        <title>Genomic Encyclopedia of Type Strains, Phase IV (KMG-IV): sequencing the most valuable type-strain genomes for metagenomic binning, comparative biology and taxonomic classification.</title>
        <authorList>
            <person name="Goeker M."/>
        </authorList>
    </citation>
    <scope>NUCLEOTIDE SEQUENCE [LARGE SCALE GENOMIC DNA]</scope>
    <source>
        <strain evidence="1 2">DSM 9035</strain>
    </source>
</reference>
<comment type="caution">
    <text evidence="1">The sequence shown here is derived from an EMBL/GenBank/DDBJ whole genome shotgun (WGS) entry which is preliminary data.</text>
</comment>
<dbReference type="EMBL" id="SMAI01000002">
    <property type="protein sequence ID" value="TCT06576.1"/>
    <property type="molecule type" value="Genomic_DNA"/>
</dbReference>
<dbReference type="GO" id="GO:0005886">
    <property type="term" value="C:plasma membrane"/>
    <property type="evidence" value="ECO:0007669"/>
    <property type="project" value="TreeGrafter"/>
</dbReference>
<protein>
    <submittedName>
        <fullName evidence="1">Mrp family chromosome partitioning ATPase</fullName>
    </submittedName>
</protein>
<name>A0A4R3M1N3_9HYPH</name>
<dbReference type="AlphaFoldDB" id="A0A4R3M1N3"/>
<dbReference type="PANTHER" id="PTHR32309">
    <property type="entry name" value="TYROSINE-PROTEIN KINASE"/>
    <property type="match status" value="1"/>
</dbReference>
<dbReference type="RefSeq" id="WP_132030071.1">
    <property type="nucleotide sequence ID" value="NZ_SMAI01000002.1"/>
</dbReference>
<dbReference type="Gene3D" id="3.40.50.300">
    <property type="entry name" value="P-loop containing nucleotide triphosphate hydrolases"/>
    <property type="match status" value="1"/>
</dbReference>
<dbReference type="InterPro" id="IPR027417">
    <property type="entry name" value="P-loop_NTPase"/>
</dbReference>
<dbReference type="Proteomes" id="UP000294664">
    <property type="component" value="Unassembled WGS sequence"/>
</dbReference>
<accession>A0A4R3M1N3</accession>
<dbReference type="SUPFAM" id="SSF52540">
    <property type="entry name" value="P-loop containing nucleoside triphosphate hydrolases"/>
    <property type="match status" value="1"/>
</dbReference>
<proteinExistence type="predicted"/>
<keyword evidence="2" id="KW-1185">Reference proteome</keyword>
<dbReference type="GO" id="GO:0004713">
    <property type="term" value="F:protein tyrosine kinase activity"/>
    <property type="evidence" value="ECO:0007669"/>
    <property type="project" value="TreeGrafter"/>
</dbReference>
<sequence>MWGRGLREVESVYLATFGQGARVVGVTSVRSGSGVSVLSAALAERSQRQTRTLFVGLSDPTAAVPAQASVWLPTDDDVEEYVATDPRGFDSLVALPNPEQSFAFRNAVAIRTMFDRLLETYGAIVVDLAAVEPRERVAVPVTTIASACESVVVVCLAGRDTRTSLSRAAAALRQANAPLQGIVINDRFNQTVGDEMIDEVSRFQNIAPGLVDRFIGLIQRTRVLNTKI</sequence>
<dbReference type="PANTHER" id="PTHR32309:SF13">
    <property type="entry name" value="FERRIC ENTEROBACTIN TRANSPORT PROTEIN FEPE"/>
    <property type="match status" value="1"/>
</dbReference>